<dbReference type="AlphaFoldDB" id="A0A6J6NRS8"/>
<evidence type="ECO:0000313" key="1">
    <source>
        <dbReference type="EMBL" id="CAB4689319.1"/>
    </source>
</evidence>
<dbReference type="PROSITE" id="PS51257">
    <property type="entry name" value="PROKAR_LIPOPROTEIN"/>
    <property type="match status" value="1"/>
</dbReference>
<organism evidence="1">
    <name type="scientific">freshwater metagenome</name>
    <dbReference type="NCBI Taxonomy" id="449393"/>
    <lineage>
        <taxon>unclassified sequences</taxon>
        <taxon>metagenomes</taxon>
        <taxon>ecological metagenomes</taxon>
    </lineage>
</organism>
<protein>
    <submittedName>
        <fullName evidence="1">Unannotated protein</fullName>
    </submittedName>
</protein>
<sequence length="169" mass="17172">MANTFKKLTAILIIATTITGCGSGQTAVTRTIKQITDGVEAESNGIKLRNLLIVKNANSEGILVATIVNTGEEADGIVNISIGGVVSTLSAGNLNLVKNKPLIFAGDSANADAFVGGLSKGAGDRVDVTVNFVRAAPVTVSALVVNSEGVYKDLVRSVPVISVPATPAP</sequence>
<accession>A0A6J6NRS8</accession>
<dbReference type="EMBL" id="CAEZXQ010000027">
    <property type="protein sequence ID" value="CAB4689319.1"/>
    <property type="molecule type" value="Genomic_DNA"/>
</dbReference>
<gene>
    <name evidence="1" type="ORF">UFOPK2576_00327</name>
</gene>
<name>A0A6J6NRS8_9ZZZZ</name>
<reference evidence="1" key="1">
    <citation type="submission" date="2020-05" db="EMBL/GenBank/DDBJ databases">
        <authorList>
            <person name="Chiriac C."/>
            <person name="Salcher M."/>
            <person name="Ghai R."/>
            <person name="Kavagutti S V."/>
        </authorList>
    </citation>
    <scope>NUCLEOTIDE SEQUENCE</scope>
</reference>
<proteinExistence type="predicted"/>